<comment type="function">
    <text evidence="3">Component of the SWR1 complex which mediates the ATP-dependent exchange of histone H2A for the H2A variant HZT1 leading to transcriptional regulation of selected genes by chromatin remodeling. Involved in chromosome stability.</text>
</comment>
<comment type="similarity">
    <text evidence="1">Belongs to the SWC5 family.</text>
</comment>
<feature type="region of interest" description="Disordered" evidence="4">
    <location>
        <begin position="1"/>
        <end position="99"/>
    </location>
</feature>
<evidence type="ECO:0000256" key="3">
    <source>
        <dbReference type="ARBA" id="ARBA00025222"/>
    </source>
</evidence>
<evidence type="ECO:0000256" key="2">
    <source>
        <dbReference type="ARBA" id="ARBA00019138"/>
    </source>
</evidence>
<evidence type="ECO:0000313" key="7">
    <source>
        <dbReference type="Proteomes" id="UP000825434"/>
    </source>
</evidence>
<keyword evidence="7" id="KW-1185">Reference proteome</keyword>
<dbReference type="PANTHER" id="PTHR48407:SF1">
    <property type="entry name" value="CRANIOFACIAL DEVELOPMENT PROTEIN 1"/>
    <property type="match status" value="1"/>
</dbReference>
<dbReference type="PANTHER" id="PTHR48407">
    <property type="entry name" value="CRANIOFACIAL DEVELOPMENT PROTEIN 1"/>
    <property type="match status" value="1"/>
</dbReference>
<proteinExistence type="inferred from homology"/>
<dbReference type="InterPro" id="IPR027124">
    <property type="entry name" value="Swc5/CFDP1/2"/>
</dbReference>
<dbReference type="PROSITE" id="PS51279">
    <property type="entry name" value="BCNT_C"/>
    <property type="match status" value="1"/>
</dbReference>
<organism evidence="6 7">
    <name type="scientific">Candidozyma haemuli</name>
    <dbReference type="NCBI Taxonomy" id="45357"/>
    <lineage>
        <taxon>Eukaryota</taxon>
        <taxon>Fungi</taxon>
        <taxon>Dikarya</taxon>
        <taxon>Ascomycota</taxon>
        <taxon>Saccharomycotina</taxon>
        <taxon>Pichiomycetes</taxon>
        <taxon>Metschnikowiaceae</taxon>
        <taxon>Candidozyma</taxon>
    </lineage>
</organism>
<evidence type="ECO:0000256" key="4">
    <source>
        <dbReference type="SAM" id="MobiDB-lite"/>
    </source>
</evidence>
<sequence length="307" mass="34966">MARKEAPAAPAEPATQLDKKNTAEGNSENEEEDYVEEEDEDYDPEKKQQDEDQESDNSDNEHEPDYSAINTGVSQVRTRTQRYEEELGGGKKRRIDPSGLLQDESRVDVNAIFESLKSGKDETDWTTLIDKDAVVEEKKPEEPTDPHETRMVRIETSYTFAGKLVTESKMVQADSAEAKAYLNSASGITIGGEGEGQKKSFVTVVRTIKGTDEQVPLMIKLKRPSLIDKFLKGDKKNKLTTLEKSRLDWASYVDEEKIQDDLALHNKAGYLDKQEFLGRMDAKRDVQYQRAKELERQRQWQLQQKGK</sequence>
<dbReference type="Proteomes" id="UP000825434">
    <property type="component" value="Chromosome 2"/>
</dbReference>
<reference evidence="6 7" key="1">
    <citation type="submission" date="2021-06" db="EMBL/GenBank/DDBJ databases">
        <title>Candida outbreak in Lebanon.</title>
        <authorList>
            <person name="Finianos M."/>
        </authorList>
    </citation>
    <scope>NUCLEOTIDE SEQUENCE [LARGE SCALE GENOMIC DNA]</scope>
    <source>
        <strain evidence="6">CA3LBN</strain>
    </source>
</reference>
<evidence type="ECO:0000259" key="5">
    <source>
        <dbReference type="PROSITE" id="PS51279"/>
    </source>
</evidence>
<dbReference type="InterPro" id="IPR011421">
    <property type="entry name" value="BCNT-C"/>
</dbReference>
<feature type="compositionally biased region" description="Polar residues" evidence="4">
    <location>
        <begin position="68"/>
        <end position="78"/>
    </location>
</feature>
<protein>
    <recommendedName>
        <fullName evidence="2">SWR1-complex protein 5</fullName>
    </recommendedName>
</protein>
<feature type="domain" description="BCNT-C" evidence="5">
    <location>
        <begin position="221"/>
        <end position="298"/>
    </location>
</feature>
<accession>A0ABX8I5P7</accession>
<gene>
    <name evidence="6" type="ORF">CA3LBN_002235</name>
</gene>
<name>A0ABX8I5P7_9ASCO</name>
<dbReference type="Pfam" id="PF07572">
    <property type="entry name" value="BCNT"/>
    <property type="match status" value="1"/>
</dbReference>
<evidence type="ECO:0000256" key="1">
    <source>
        <dbReference type="ARBA" id="ARBA00010465"/>
    </source>
</evidence>
<feature type="compositionally biased region" description="Acidic residues" evidence="4">
    <location>
        <begin position="27"/>
        <end position="43"/>
    </location>
</feature>
<dbReference type="EMBL" id="CP076662">
    <property type="protein sequence ID" value="QWU87970.1"/>
    <property type="molecule type" value="Genomic_DNA"/>
</dbReference>
<evidence type="ECO:0000313" key="6">
    <source>
        <dbReference type="EMBL" id="QWU87970.1"/>
    </source>
</evidence>